<gene>
    <name evidence="4" type="ORF">KO353_06990</name>
</gene>
<evidence type="ECO:0000256" key="1">
    <source>
        <dbReference type="ARBA" id="ARBA00022723"/>
    </source>
</evidence>
<dbReference type="PANTHER" id="PTHR35848:SF9">
    <property type="entry name" value="SLL1358 PROTEIN"/>
    <property type="match status" value="1"/>
</dbReference>
<dbReference type="PANTHER" id="PTHR35848">
    <property type="entry name" value="OXALATE-BINDING PROTEIN"/>
    <property type="match status" value="1"/>
</dbReference>
<feature type="compositionally biased region" description="Basic and acidic residues" evidence="2">
    <location>
        <begin position="131"/>
        <end position="149"/>
    </location>
</feature>
<feature type="domain" description="Cupin type-2" evidence="3">
    <location>
        <begin position="47"/>
        <end position="111"/>
    </location>
</feature>
<dbReference type="AlphaFoldDB" id="A0A975U453"/>
<dbReference type="Proteomes" id="UP000694001">
    <property type="component" value="Chromosome"/>
</dbReference>
<dbReference type="KEGG" id="elio:KO353_06990"/>
<evidence type="ECO:0000256" key="2">
    <source>
        <dbReference type="SAM" id="MobiDB-lite"/>
    </source>
</evidence>
<accession>A0A975U453</accession>
<evidence type="ECO:0000313" key="4">
    <source>
        <dbReference type="EMBL" id="QXM25934.1"/>
    </source>
</evidence>
<dbReference type="RefSeq" id="WP_218286985.1">
    <property type="nucleotide sequence ID" value="NZ_CP076448.1"/>
</dbReference>
<feature type="region of interest" description="Disordered" evidence="2">
    <location>
        <begin position="131"/>
        <end position="155"/>
    </location>
</feature>
<dbReference type="Pfam" id="PF07883">
    <property type="entry name" value="Cupin_2"/>
    <property type="match status" value="1"/>
</dbReference>
<dbReference type="GO" id="GO:0046872">
    <property type="term" value="F:metal ion binding"/>
    <property type="evidence" value="ECO:0007669"/>
    <property type="project" value="UniProtKB-KW"/>
</dbReference>
<evidence type="ECO:0000313" key="5">
    <source>
        <dbReference type="Proteomes" id="UP000694001"/>
    </source>
</evidence>
<name>A0A975U453_9PROT</name>
<dbReference type="InterPro" id="IPR051610">
    <property type="entry name" value="GPI/OXD"/>
</dbReference>
<keyword evidence="1" id="KW-0479">Metal-binding</keyword>
<sequence length="155" mass="16305">MARAIPVDAVEERSGSAYPEPFRASVAGRHVRRLGDALGLGQFGVNLVRLSPGAASALRHAHSAEDEFVLVLEGVLTLVTDDGEQEVGPGMAVGVPAGTGDAHHLVNRSDSLGLFPVVGTRATERDVVTYPDDDLRAEPGPDGGRRFTRADGTPW</sequence>
<dbReference type="CDD" id="cd02224">
    <property type="entry name" value="cupin_SPO2919-like"/>
    <property type="match status" value="1"/>
</dbReference>
<dbReference type="EMBL" id="CP076448">
    <property type="protein sequence ID" value="QXM25934.1"/>
    <property type="molecule type" value="Genomic_DNA"/>
</dbReference>
<proteinExistence type="predicted"/>
<evidence type="ECO:0000259" key="3">
    <source>
        <dbReference type="Pfam" id="PF07883"/>
    </source>
</evidence>
<keyword evidence="5" id="KW-1185">Reference proteome</keyword>
<dbReference type="InterPro" id="IPR013096">
    <property type="entry name" value="Cupin_2"/>
</dbReference>
<organism evidence="4 5">
    <name type="scientific">Elioraea tepida</name>
    <dbReference type="NCBI Taxonomy" id="2843330"/>
    <lineage>
        <taxon>Bacteria</taxon>
        <taxon>Pseudomonadati</taxon>
        <taxon>Pseudomonadota</taxon>
        <taxon>Alphaproteobacteria</taxon>
        <taxon>Acetobacterales</taxon>
        <taxon>Elioraeaceae</taxon>
        <taxon>Elioraea</taxon>
    </lineage>
</organism>
<reference evidence="4" key="1">
    <citation type="submission" date="2021-06" db="EMBL/GenBank/DDBJ databases">
        <title>Elioraea tepida, sp. nov., a moderately thermophilic aerobic anoxygenic phototrophic bacterium isolated from an alkaline siliceous hot spring mat community in Yellowstone National Park, WY, USA.</title>
        <authorList>
            <person name="Saini M.K."/>
            <person name="Yoshida S."/>
            <person name="Sebastian A."/>
            <person name="Hirose S."/>
            <person name="Hara E."/>
            <person name="Tamaki H."/>
            <person name="Soulier N.T."/>
            <person name="Albert I."/>
            <person name="Hanada S."/>
            <person name="Bryant D.A."/>
            <person name="Tank M."/>
        </authorList>
    </citation>
    <scope>NUCLEOTIDE SEQUENCE</scope>
    <source>
        <strain evidence="4">MS-P2</strain>
    </source>
</reference>
<protein>
    <submittedName>
        <fullName evidence="4">Cupin domain-containing protein</fullName>
    </submittedName>
</protein>